<dbReference type="InterPro" id="IPR005475">
    <property type="entry name" value="Transketolase-like_Pyr-bd"/>
</dbReference>
<feature type="domain" description="Transketolase-like pyrimidine-binding" evidence="4">
    <location>
        <begin position="337"/>
        <end position="512"/>
    </location>
</feature>
<dbReference type="Gene3D" id="3.40.50.970">
    <property type="match status" value="2"/>
</dbReference>
<comment type="caution">
    <text evidence="5">The sequence shown here is derived from an EMBL/GenBank/DDBJ whole genome shotgun (WGS) entry which is preliminary data.</text>
</comment>
<dbReference type="Proteomes" id="UP000176603">
    <property type="component" value="Unassembled WGS sequence"/>
</dbReference>
<evidence type="ECO:0000256" key="1">
    <source>
        <dbReference type="ARBA" id="ARBA00001964"/>
    </source>
</evidence>
<evidence type="ECO:0000313" key="6">
    <source>
        <dbReference type="Proteomes" id="UP000176603"/>
    </source>
</evidence>
<dbReference type="SUPFAM" id="SSF52518">
    <property type="entry name" value="Thiamin diphosphate-binding fold (THDP-binding)"/>
    <property type="match status" value="2"/>
</dbReference>
<dbReference type="CDD" id="cd02000">
    <property type="entry name" value="TPP_E1_PDC_ADC_BCADC"/>
    <property type="match status" value="1"/>
</dbReference>
<comment type="cofactor">
    <cofactor evidence="1">
        <name>thiamine diphosphate</name>
        <dbReference type="ChEBI" id="CHEBI:58937"/>
    </cofactor>
</comment>
<evidence type="ECO:0000256" key="2">
    <source>
        <dbReference type="ARBA" id="ARBA00023002"/>
    </source>
</evidence>
<name>A0A1F7UKF0_9BACT</name>
<keyword evidence="2" id="KW-0560">Oxidoreductase</keyword>
<dbReference type="PANTHER" id="PTHR43257:SF2">
    <property type="entry name" value="PYRUVATE DEHYDROGENASE E1 COMPONENT SUBUNIT BETA"/>
    <property type="match status" value="1"/>
</dbReference>
<dbReference type="EMBL" id="MGEH01000024">
    <property type="protein sequence ID" value="OGL78761.1"/>
    <property type="molecule type" value="Genomic_DNA"/>
</dbReference>
<dbReference type="SUPFAM" id="SSF52922">
    <property type="entry name" value="TK C-terminal domain-like"/>
    <property type="match status" value="1"/>
</dbReference>
<dbReference type="Gene3D" id="3.40.50.920">
    <property type="match status" value="1"/>
</dbReference>
<dbReference type="PANTHER" id="PTHR43257">
    <property type="entry name" value="PYRUVATE DEHYDROGENASE E1 COMPONENT BETA SUBUNIT"/>
    <property type="match status" value="1"/>
</dbReference>
<reference evidence="5 6" key="1">
    <citation type="journal article" date="2016" name="Nat. Commun.">
        <title>Thousands of microbial genomes shed light on interconnected biogeochemical processes in an aquifer system.</title>
        <authorList>
            <person name="Anantharaman K."/>
            <person name="Brown C.T."/>
            <person name="Hug L.A."/>
            <person name="Sharon I."/>
            <person name="Castelle C.J."/>
            <person name="Probst A.J."/>
            <person name="Thomas B.C."/>
            <person name="Singh A."/>
            <person name="Wilkins M.J."/>
            <person name="Karaoz U."/>
            <person name="Brodie E.L."/>
            <person name="Williams K.H."/>
            <person name="Hubbard S.S."/>
            <person name="Banfield J.F."/>
        </authorList>
    </citation>
    <scope>NUCLEOTIDE SEQUENCE [LARGE SCALE GENOMIC DNA]</scope>
</reference>
<dbReference type="SMART" id="SM00861">
    <property type="entry name" value="Transket_pyr"/>
    <property type="match status" value="1"/>
</dbReference>
<dbReference type="AlphaFoldDB" id="A0A1F7UKF0"/>
<dbReference type="InterPro" id="IPR001017">
    <property type="entry name" value="DH_E1"/>
</dbReference>
<dbReference type="Pfam" id="PF02779">
    <property type="entry name" value="Transket_pyr"/>
    <property type="match status" value="1"/>
</dbReference>
<evidence type="ECO:0000256" key="3">
    <source>
        <dbReference type="ARBA" id="ARBA00023052"/>
    </source>
</evidence>
<dbReference type="InterPro" id="IPR009014">
    <property type="entry name" value="Transketo_C/PFOR_II"/>
</dbReference>
<keyword evidence="3" id="KW-0786">Thiamine pyrophosphate</keyword>
<organism evidence="5 6">
    <name type="scientific">Candidatus Uhrbacteria bacterium RIFCSPHIGHO2_12_FULL_60_25</name>
    <dbReference type="NCBI Taxonomy" id="1802399"/>
    <lineage>
        <taxon>Bacteria</taxon>
        <taxon>Candidatus Uhriibacteriota</taxon>
    </lineage>
</organism>
<protein>
    <recommendedName>
        <fullName evidence="4">Transketolase-like pyrimidine-binding domain-containing protein</fullName>
    </recommendedName>
</protein>
<dbReference type="Pfam" id="PF02780">
    <property type="entry name" value="Transketolase_C"/>
    <property type="match status" value="1"/>
</dbReference>
<dbReference type="InterPro" id="IPR029061">
    <property type="entry name" value="THDP-binding"/>
</dbReference>
<dbReference type="Pfam" id="PF00676">
    <property type="entry name" value="E1_dh"/>
    <property type="match status" value="1"/>
</dbReference>
<dbReference type="STRING" id="1802399.A3E39_01205"/>
<evidence type="ECO:0000313" key="5">
    <source>
        <dbReference type="EMBL" id="OGL78761.1"/>
    </source>
</evidence>
<proteinExistence type="predicted"/>
<accession>A0A1F7UKF0</accession>
<sequence length="677" mass="73435">MTLIPDPSVLRNLYRSMVRIRAVEERIAERYDEDRMKCPTHLSIGQEAVAVGVCDGLTDQDVIYSTHRCHAHYLAKGGSMKRMIAEMYGKETGCANGRGGSMHLVDVERGMYGASAIVCGSIPLAVGAALSFKLRNQPRVSVAFFGDAAVESGVFHECMNVSSLWSLPVLLVCEDNDYSTMTRRYVRQNVPIMERAAGYGMPGVRVDGNDLLKVVAVAGEAVERARAGAGPTLIEATTYRMREHVEHNNGIMARPDDELRYWRARCPVKRFREELIGHGVPAADLDACDQQASVEVVEAFRFAEESPAPKASDLLQNVGDAVSSVSEPATPHGERLLSCAEAISEATVQAMREDDGVFLLGLHVTDPNGVFGTTTRAFLEFGTRRVLETPISEASLTSIAGGAAMMGMRPLHVHARNDFLLLCMSQLGNELTKWHYMTGGRLTVPLVIRAIVGRSRGQGCQHSQSLQSLFAHFPGLHVVAPSNAYDAKGLLLSALGGRTPVIFLEHRLCHPLNTAVPEEPYRIPIGKARIVRRGTDVTIVSVLQMVVEAERAADELVRHGISADVIDLRSIRPWDVSAVCASVTRTGRLIVADTGWTAFGISAEIASVVTERTFGSLRAAPLRVGLPPGPTPMAEPLETAYYPGAREIVKGVFALMSREPTTDIATMDAPNTIGTPF</sequence>
<dbReference type="InterPro" id="IPR033248">
    <property type="entry name" value="Transketolase_C"/>
</dbReference>
<evidence type="ECO:0000259" key="4">
    <source>
        <dbReference type="SMART" id="SM00861"/>
    </source>
</evidence>
<gene>
    <name evidence="5" type="ORF">A3E39_01205</name>
</gene>
<dbReference type="GO" id="GO:0016624">
    <property type="term" value="F:oxidoreductase activity, acting on the aldehyde or oxo group of donors, disulfide as acceptor"/>
    <property type="evidence" value="ECO:0007669"/>
    <property type="project" value="InterPro"/>
</dbReference>